<reference evidence="1 2" key="1">
    <citation type="journal article" date="2022" name="DNA Res.">
        <title>Chromosomal-level genome assembly of the orchid tree Bauhinia variegata (Leguminosae; Cercidoideae) supports the allotetraploid origin hypothesis of Bauhinia.</title>
        <authorList>
            <person name="Zhong Y."/>
            <person name="Chen Y."/>
            <person name="Zheng D."/>
            <person name="Pang J."/>
            <person name="Liu Y."/>
            <person name="Luo S."/>
            <person name="Meng S."/>
            <person name="Qian L."/>
            <person name="Wei D."/>
            <person name="Dai S."/>
            <person name="Zhou R."/>
        </authorList>
    </citation>
    <scope>NUCLEOTIDE SEQUENCE [LARGE SCALE GENOMIC DNA]</scope>
    <source>
        <strain evidence="1">BV-YZ2020</strain>
    </source>
</reference>
<comment type="caution">
    <text evidence="1">The sequence shown here is derived from an EMBL/GenBank/DDBJ whole genome shotgun (WGS) entry which is preliminary data.</text>
</comment>
<organism evidence="1 2">
    <name type="scientific">Bauhinia variegata</name>
    <name type="common">Purple orchid tree</name>
    <name type="synonym">Phanera variegata</name>
    <dbReference type="NCBI Taxonomy" id="167791"/>
    <lineage>
        <taxon>Eukaryota</taxon>
        <taxon>Viridiplantae</taxon>
        <taxon>Streptophyta</taxon>
        <taxon>Embryophyta</taxon>
        <taxon>Tracheophyta</taxon>
        <taxon>Spermatophyta</taxon>
        <taxon>Magnoliopsida</taxon>
        <taxon>eudicotyledons</taxon>
        <taxon>Gunneridae</taxon>
        <taxon>Pentapetalae</taxon>
        <taxon>rosids</taxon>
        <taxon>fabids</taxon>
        <taxon>Fabales</taxon>
        <taxon>Fabaceae</taxon>
        <taxon>Cercidoideae</taxon>
        <taxon>Cercideae</taxon>
        <taxon>Bauhiniinae</taxon>
        <taxon>Bauhinia</taxon>
    </lineage>
</organism>
<proteinExistence type="predicted"/>
<accession>A0ACB9PZ67</accession>
<name>A0ACB9PZ67_BAUVA</name>
<evidence type="ECO:0000313" key="2">
    <source>
        <dbReference type="Proteomes" id="UP000828941"/>
    </source>
</evidence>
<keyword evidence="2" id="KW-1185">Reference proteome</keyword>
<evidence type="ECO:0000313" key="1">
    <source>
        <dbReference type="EMBL" id="KAI4353319.1"/>
    </source>
</evidence>
<protein>
    <submittedName>
        <fullName evidence="1">Uncharacterized protein</fullName>
    </submittedName>
</protein>
<dbReference type="Proteomes" id="UP000828941">
    <property type="component" value="Chromosome 2"/>
</dbReference>
<gene>
    <name evidence="1" type="ORF">L6164_002278</name>
</gene>
<sequence length="254" mass="28440">MIKTLPINLTRVVLDTRKVWKVRFGRNLKGDNLQISACKLRKTSKCEGISIMGRKKDPIWDHVEKLNDKEFKCKKCGEKFAGGASRIKAHLLGIEGKGIRTCDGIPKDVQLATSSTFGDSNKAPYGTVNSCNPQHSVISNMPNDSLRGKGVHIDDDVPEYLGRATFSTIIDPNQSIVMNDNSTFFEEYFEMSSVNFSQSIMENANSYDPKETYLGCNQSITRNIYTSGSSKGKSTIVYQKEMQSFIQCRQVQIL</sequence>
<dbReference type="EMBL" id="CM039427">
    <property type="protein sequence ID" value="KAI4353319.1"/>
    <property type="molecule type" value="Genomic_DNA"/>
</dbReference>